<dbReference type="Proteomes" id="UP000028401">
    <property type="component" value="Unassembled WGS sequence"/>
</dbReference>
<proteinExistence type="predicted"/>
<dbReference type="GO" id="GO:0005975">
    <property type="term" value="P:carbohydrate metabolic process"/>
    <property type="evidence" value="ECO:0007669"/>
    <property type="project" value="InterPro"/>
</dbReference>
<reference evidence="3 4" key="1">
    <citation type="submission" date="2014-06" db="EMBL/GenBank/DDBJ databases">
        <title>Draft genome sequence of the putrescine producing strain Lactococcus lactis subsp cremoris GE214.</title>
        <authorList>
            <person name="Ladero V."/>
            <person name="Linares D.M."/>
            <person name="del Rio B."/>
            <person name="Mayo B."/>
            <person name="Martin M.C."/>
            <person name="Fernandez M."/>
            <person name="Alvarez M.A."/>
        </authorList>
    </citation>
    <scope>NUCLEOTIDE SEQUENCE [LARGE SCALE GENOMIC DNA]</scope>
    <source>
        <strain evidence="3 4">GE214</strain>
    </source>
</reference>
<dbReference type="InterPro" id="IPR052960">
    <property type="entry name" value="GlcN6P_deaminase-like"/>
</dbReference>
<dbReference type="InterPro" id="IPR018321">
    <property type="entry name" value="Glucosamine6P_isomerase_CS"/>
</dbReference>
<sequence>MKKIITKDYATMSELAAAIVLDKMMQPKRVNLSLTAGNTPLGMYEILFDRLQKMNFDRSNIHYYNFDEVSLAGERYGLTMSALKMAFYDRVHIDDGNLHELNSQNNQVFDQKILQDGGIDLIVMGIGEDGHFCANMPGHTSFEREVFAVPFEEGDEIYRSIKELTDKEPASPYVTFGPRTVLASKQLLVFADGKSKAEIMKKVLEGPITEEVPASILRTHPNITFILDEAAAALLED</sequence>
<feature type="domain" description="Glucosamine/galactosamine-6-phosphate isomerase" evidence="2">
    <location>
        <begin position="15"/>
        <end position="219"/>
    </location>
</feature>
<dbReference type="PANTHER" id="PTHR42892:SF1">
    <property type="entry name" value="GLUCOSAMINE-6-PHOSPHATE ISOMERASE"/>
    <property type="match status" value="1"/>
</dbReference>
<dbReference type="GO" id="GO:0004342">
    <property type="term" value="F:glucosamine-6-phosphate deaminase activity"/>
    <property type="evidence" value="ECO:0007669"/>
    <property type="project" value="InterPro"/>
</dbReference>
<dbReference type="EMBL" id="AZSI01000124">
    <property type="protein sequence ID" value="KEY61779.1"/>
    <property type="molecule type" value="Genomic_DNA"/>
</dbReference>
<evidence type="ECO:0000259" key="2">
    <source>
        <dbReference type="Pfam" id="PF01182"/>
    </source>
</evidence>
<dbReference type="PROSITE" id="PS01161">
    <property type="entry name" value="GLC_GALNAC_ISOMERASE"/>
    <property type="match status" value="1"/>
</dbReference>
<dbReference type="CDD" id="cd01399">
    <property type="entry name" value="GlcN6P_deaminase"/>
    <property type="match status" value="1"/>
</dbReference>
<comment type="caution">
    <text evidence="3">The sequence shown here is derived from an EMBL/GenBank/DDBJ whole genome shotgun (WGS) entry which is preliminary data.</text>
</comment>
<dbReference type="Gene3D" id="3.40.50.1360">
    <property type="match status" value="1"/>
</dbReference>
<dbReference type="InterPro" id="IPR004547">
    <property type="entry name" value="Glucosamine6P_isomerase"/>
</dbReference>
<gene>
    <name evidence="3" type="ORF">U725_02109</name>
</gene>
<dbReference type="Pfam" id="PF01182">
    <property type="entry name" value="Glucosamine_iso"/>
    <property type="match status" value="1"/>
</dbReference>
<dbReference type="GO" id="GO:0006044">
    <property type="term" value="P:N-acetylglucosamine metabolic process"/>
    <property type="evidence" value="ECO:0007669"/>
    <property type="project" value="InterPro"/>
</dbReference>
<evidence type="ECO:0000256" key="1">
    <source>
        <dbReference type="ARBA" id="ARBA00023277"/>
    </source>
</evidence>
<accession>A0A084A900</accession>
<keyword evidence="1" id="KW-0119">Carbohydrate metabolism</keyword>
<dbReference type="RefSeq" id="WP_042748695.1">
    <property type="nucleotide sequence ID" value="NZ_AZSI01000124.1"/>
</dbReference>
<dbReference type="PANTHER" id="PTHR42892">
    <property type="entry name" value="GLUCOSAMINE-6-PHOSPHATE DEAMINASE-LIKE PROTEIN BT_0258-RELATED"/>
    <property type="match status" value="1"/>
</dbReference>
<dbReference type="PATRIC" id="fig|1415168.3.peg.2180"/>
<name>A0A084A900_LACLC</name>
<evidence type="ECO:0000313" key="4">
    <source>
        <dbReference type="Proteomes" id="UP000028401"/>
    </source>
</evidence>
<dbReference type="SUPFAM" id="SSF100950">
    <property type="entry name" value="NagB/RpiA/CoA transferase-like"/>
    <property type="match status" value="1"/>
</dbReference>
<organism evidence="3 4">
    <name type="scientific">Lactococcus cremoris subsp. cremoris GE214</name>
    <dbReference type="NCBI Taxonomy" id="1415168"/>
    <lineage>
        <taxon>Bacteria</taxon>
        <taxon>Bacillati</taxon>
        <taxon>Bacillota</taxon>
        <taxon>Bacilli</taxon>
        <taxon>Lactobacillales</taxon>
        <taxon>Streptococcaceae</taxon>
        <taxon>Lactococcus</taxon>
        <taxon>Lactococcus cremoris subsp. cremoris</taxon>
    </lineage>
</organism>
<dbReference type="InterPro" id="IPR037171">
    <property type="entry name" value="NagB/RpiA_transferase-like"/>
</dbReference>
<evidence type="ECO:0000313" key="3">
    <source>
        <dbReference type="EMBL" id="KEY61779.1"/>
    </source>
</evidence>
<dbReference type="NCBIfam" id="NF009022">
    <property type="entry name" value="PRK12358.1"/>
    <property type="match status" value="1"/>
</dbReference>
<dbReference type="InterPro" id="IPR006148">
    <property type="entry name" value="Glc/Gal-6P_isomerase"/>
</dbReference>
<dbReference type="AlphaFoldDB" id="A0A084A900"/>
<protein>
    <submittedName>
        <fullName evidence="3">6-phosphogluconolactonase</fullName>
    </submittedName>
</protein>